<dbReference type="InterPro" id="IPR057134">
    <property type="entry name" value="Spectrin_Anc-1_3"/>
</dbReference>
<feature type="domain" description="Nuclear anchorage protein 1 spectrin-like repeat" evidence="2">
    <location>
        <begin position="977"/>
        <end position="1090"/>
    </location>
</feature>
<evidence type="ECO:0000313" key="5">
    <source>
        <dbReference type="Proteomes" id="UP001196413"/>
    </source>
</evidence>
<feature type="coiled-coil region" evidence="1">
    <location>
        <begin position="518"/>
        <end position="552"/>
    </location>
</feature>
<feature type="domain" description="Nuclear anchorage protein 1 spectrin repeat" evidence="3">
    <location>
        <begin position="1682"/>
        <end position="1774"/>
    </location>
</feature>
<comment type="caution">
    <text evidence="4">The sequence shown here is derived from an EMBL/GenBank/DDBJ whole genome shotgun (WGS) entry which is preliminary data.</text>
</comment>
<dbReference type="PANTHER" id="PTHR21524">
    <property type="entry name" value="SPECTRIN REPEAT CONTAINING NUCLEAR ENVELOPE PROTEIN 2"/>
    <property type="match status" value="1"/>
</dbReference>
<feature type="domain" description="Nuclear anchorage protein 1 spectrin-like repeat" evidence="2">
    <location>
        <begin position="1854"/>
        <end position="1893"/>
    </location>
</feature>
<feature type="domain" description="Nuclear anchorage protein 1 spectrin repeat" evidence="3">
    <location>
        <begin position="805"/>
        <end position="897"/>
    </location>
</feature>
<reference evidence="4" key="1">
    <citation type="submission" date="2021-06" db="EMBL/GenBank/DDBJ databases">
        <title>Parelaphostrongylus tenuis whole genome reference sequence.</title>
        <authorList>
            <person name="Garwood T.J."/>
            <person name="Larsen P.A."/>
            <person name="Fountain-Jones N.M."/>
            <person name="Garbe J.R."/>
            <person name="Macchietto M.G."/>
            <person name="Kania S.A."/>
            <person name="Gerhold R.W."/>
            <person name="Richards J.E."/>
            <person name="Wolf T.M."/>
        </authorList>
    </citation>
    <scope>NUCLEOTIDE SEQUENCE</scope>
    <source>
        <strain evidence="4">MNPRO001-30</strain>
        <tissue evidence="4">Meninges</tissue>
    </source>
</reference>
<feature type="coiled-coil region" evidence="1">
    <location>
        <begin position="1395"/>
        <end position="1429"/>
    </location>
</feature>
<proteinExistence type="predicted"/>
<dbReference type="Pfam" id="PF24611">
    <property type="entry name" value="Spectrin_Anc-1"/>
    <property type="match status" value="3"/>
</dbReference>
<protein>
    <submittedName>
        <fullName evidence="4">CAMSAP CH domain</fullName>
    </submittedName>
</protein>
<dbReference type="InterPro" id="IPR057133">
    <property type="entry name" value="Spectrin_Anc-1_2"/>
</dbReference>
<dbReference type="GO" id="GO:0007010">
    <property type="term" value="P:cytoskeleton organization"/>
    <property type="evidence" value="ECO:0007669"/>
    <property type="project" value="TreeGrafter"/>
</dbReference>
<feature type="coiled-coil region" evidence="1">
    <location>
        <begin position="430"/>
        <end position="478"/>
    </location>
</feature>
<dbReference type="Proteomes" id="UP001196413">
    <property type="component" value="Unassembled WGS sequence"/>
</dbReference>
<keyword evidence="5" id="KW-1185">Reference proteome</keyword>
<name>A0AAD5WM68_PARTN</name>
<dbReference type="GO" id="GO:0019894">
    <property type="term" value="F:kinesin binding"/>
    <property type="evidence" value="ECO:0007669"/>
    <property type="project" value="TreeGrafter"/>
</dbReference>
<keyword evidence="1" id="KW-0175">Coiled coil</keyword>
<dbReference type="EMBL" id="JAHQIW010007458">
    <property type="protein sequence ID" value="KAJ1374423.1"/>
    <property type="molecule type" value="Genomic_DNA"/>
</dbReference>
<dbReference type="GO" id="GO:0007097">
    <property type="term" value="P:nuclear migration"/>
    <property type="evidence" value="ECO:0007669"/>
    <property type="project" value="TreeGrafter"/>
</dbReference>
<dbReference type="Pfam" id="PF24615">
    <property type="entry name" value="Spectrin_Anc-1_2"/>
    <property type="match status" value="2"/>
</dbReference>
<feature type="coiled-coil region" evidence="1">
    <location>
        <begin position="1307"/>
        <end position="1355"/>
    </location>
</feature>
<gene>
    <name evidence="4" type="primary">ANC-1_11</name>
    <name evidence="4" type="ORF">KIN20_037109</name>
</gene>
<evidence type="ECO:0000259" key="3">
    <source>
        <dbReference type="Pfam" id="PF24615"/>
    </source>
</evidence>
<accession>A0AAD5WM68</accession>
<dbReference type="GO" id="GO:0006997">
    <property type="term" value="P:nucleus organization"/>
    <property type="evidence" value="ECO:0007669"/>
    <property type="project" value="TreeGrafter"/>
</dbReference>
<organism evidence="4 5">
    <name type="scientific">Parelaphostrongylus tenuis</name>
    <name type="common">Meningeal worm</name>
    <dbReference type="NCBI Taxonomy" id="148309"/>
    <lineage>
        <taxon>Eukaryota</taxon>
        <taxon>Metazoa</taxon>
        <taxon>Ecdysozoa</taxon>
        <taxon>Nematoda</taxon>
        <taxon>Chromadorea</taxon>
        <taxon>Rhabditida</taxon>
        <taxon>Rhabditina</taxon>
        <taxon>Rhabditomorpha</taxon>
        <taxon>Strongyloidea</taxon>
        <taxon>Metastrongylidae</taxon>
        <taxon>Parelaphostrongylus</taxon>
    </lineage>
</organism>
<evidence type="ECO:0000313" key="4">
    <source>
        <dbReference type="EMBL" id="KAJ1374423.1"/>
    </source>
</evidence>
<evidence type="ECO:0000256" key="1">
    <source>
        <dbReference type="SAM" id="Coils"/>
    </source>
</evidence>
<evidence type="ECO:0000259" key="2">
    <source>
        <dbReference type="Pfam" id="PF24611"/>
    </source>
</evidence>
<dbReference type="GO" id="GO:0048471">
    <property type="term" value="C:perinuclear region of cytoplasm"/>
    <property type="evidence" value="ECO:0007669"/>
    <property type="project" value="TreeGrafter"/>
</dbReference>
<feature type="domain" description="Nuclear anchorage protein 1 spectrin-like repeat" evidence="2">
    <location>
        <begin position="100"/>
        <end position="213"/>
    </location>
</feature>
<dbReference type="PANTHER" id="PTHR21524:SF5">
    <property type="entry name" value="SPECTRIN REPEAT CONTAINING NUCLEAR ENVELOPE PROTEIN 2"/>
    <property type="match status" value="1"/>
</dbReference>
<dbReference type="GO" id="GO:0005635">
    <property type="term" value="C:nuclear envelope"/>
    <property type="evidence" value="ECO:0007669"/>
    <property type="project" value="TreeGrafter"/>
</dbReference>
<sequence>MNDHGFIHQRRADVEDEVVRSAVDESLRATLIPISDRLAQLVNDANRLLLDREGVPSQYRPFAEELSNECKHAINVLHDTPANHPSVESLKVALSSAENIIPVLEERARYWDEFVRVRDEVDAELNKLRQPLDEVLRKSRRSISDAMKDLETISAEKQKSGILDEKVSKLQELSERLHPLESVNADVRFIDVDVEQTEKQFDDVLNELSTEIKDEKHLCDSIDHFINEINSICSLLTEEPTKDRMENIEQFQLPALQAELSALQEKHSEANNTRKHVDADSSRLSVLNDGMSSLGALMKVAEESIEKNEQEALIALLRMKLLQLTTLPLRELSEESLVDVENQLGSLSSEHADQLRNQIEQLRDMKKKHDDTTKETLERFAVVENAIATLPSSYDIETVKTNLDRIRDAQEALAELSPDVIAEEKIADRIENTRRVIDDLAKRNEEDLQKLLRERDLRNSAIELLDQLERDVSNLENALPSSMTSSTELVDYKQANIPILLAKLDAITDVPVDLLPKKDDLSKRIDTISRMLDDQLNERIKHEEKASKLQDIVNECNDQLRSRSEVPIAIEDIIKEVEDLSSLLARIYAIPQEDLSSCIELAGDIDNVKEQVKEQLSTLRRTLNDEENARGKQNELRNRVLAIEDGLRNVDVESLESAQKLVDSLDAELQKLRGIADTCHQFAITFSPIVSHDDLDKTFPEQIEHLQNECDEKKKDIEQSIELSKVAPEILQISESLRQQSDEIPHNLSEQQAVFVDLENKKKLLENLLQTVPDNDATEELRQRSAWDLSKLKDLLRSLSDSISDKIAALAAFNEARKDTEDQLLFFTTLGTAERTPEDLKKEEDALCQLQQRISELDRSALDDEQQNEHAQLFDRLDKMIAAVKQRRVDVEEEFARSAAEESLQNTVIPISTRLAQLVNDANRLLLDPEGVPSQYTPSAEELSNECKHAITVLHDAPANHPSVESLKVALSSAENIIPVLEERARYWDEFVRVRDEVDAELNKLRQPLDEVLRKSRRSISDAMKDLETISAEKQKSGILDEKVSKLQELSERLHPLESVNADVRFIDVDVEQTEKQFDDVLNELSTEIKDEKHLCDSIDHFINEINSICSLLTEEPTKDRMENIEQFQLPALQAELSALQEKHSEANNTRKHVDADSSRLSVLNDGMSSLGALMKVAEESIEKNEQEALIALLRMKLLQLTTLPLRELSEESLVDVENQLGSLSSEHADQLRNQIEQLRDMKKKHDDTTKETLERFAVVENAIATLPSSYDIETVKTNLDRIRDAQEALAELSPDVIAEEKIADRIENTRRVIDDLAKRNEEDLQKLLRERDLRNSAIELLDQLERDVSNLENALPSSMTSSTELVDYKQANIPILLAKLDAITDVPVDLLPKKDDLSKRIDTISRMLDDQLNERIKHEEKASKLQDIVNECNDQLRSRSEVPIAIEDIIKEVEDLSSLLARIYAIPQEDLSSCIELAGDIDNVKEQVKEQLSTLRRTLNDEENARGKQNELRNRVLAIEDGLRNVDVESLESAQKLVDSLDAELQKLRGIADTCHQFAITFSPIVSHDDLDKTFPEQIEHLQNECDEKKKNIEQSIELSKVAPEILQISESLRQQSDEIPHNLSEQQAVFVDLENKKKLLENLLQTVPDNDATEELRQRSAWDLSKLKDLLRSLSDSISDKIAALAAFNEARKDTEDQLLFFTTLGTAERTPEDLKKEEDALCQLQQRISELDRSALDDEQQNEHAQLFDRLDKMIAAVKQSRVDVEDEIARTAADESLRNTLTPVSTRLAQLVNDANSLLLDPQGLPSQYRPIAEKLSSECRHAETVLHDTPADHPSVEALRVALSSAENIIPVLEERAKKWDEFVQVRDEVDADLNKLRQPLDEVLRNHADRSMTL</sequence>